<feature type="domain" description="Transglycosylase SLT" evidence="1">
    <location>
        <begin position="99"/>
        <end position="197"/>
    </location>
</feature>
<reference evidence="2 3" key="1">
    <citation type="submission" date="2014-07" db="EMBL/GenBank/DDBJ databases">
        <title>Complete Genome of Citrobacter freundii Myophage Miller.</title>
        <authorList>
            <person name="Hwang K."/>
            <person name="Luna A.J."/>
            <person name="Hernandez A.C."/>
            <person name="Everett G.F.K."/>
        </authorList>
    </citation>
    <scope>NUCLEOTIDE SEQUENCE [LARGE SCALE GENOMIC DNA]</scope>
</reference>
<dbReference type="RefSeq" id="YP_009097754.1">
    <property type="nucleotide sequence ID" value="NC_025414.1"/>
</dbReference>
<evidence type="ECO:0000259" key="1">
    <source>
        <dbReference type="Pfam" id="PF01464"/>
    </source>
</evidence>
<dbReference type="Pfam" id="PF01464">
    <property type="entry name" value="SLT"/>
    <property type="match status" value="1"/>
</dbReference>
<accession>A0A076YI64</accession>
<dbReference type="EMBL" id="KM236237">
    <property type="protein sequence ID" value="AIK68088.1"/>
    <property type="molecule type" value="Genomic_DNA"/>
</dbReference>
<dbReference type="InterPro" id="IPR008258">
    <property type="entry name" value="Transglycosylase_SLT_dom_1"/>
</dbReference>
<dbReference type="Proteomes" id="UP000201263">
    <property type="component" value="Segment"/>
</dbReference>
<evidence type="ECO:0000313" key="2">
    <source>
        <dbReference type="EMBL" id="AIK68088.1"/>
    </source>
</evidence>
<dbReference type="SUPFAM" id="SSF53955">
    <property type="entry name" value="Lysozyme-like"/>
    <property type="match status" value="1"/>
</dbReference>
<gene>
    <name evidence="2" type="ORF">CPTMiller_00152</name>
</gene>
<name>A0A076YI64_9CAUD</name>
<dbReference type="KEGG" id="vg:22113624"/>
<organism evidence="2 3">
    <name type="scientific">Citrobacter phage Miller</name>
    <dbReference type="NCBI Taxonomy" id="1527524"/>
    <lineage>
        <taxon>Viruses</taxon>
        <taxon>Duplodnaviria</taxon>
        <taxon>Heunggongvirae</taxon>
        <taxon>Uroviricota</taxon>
        <taxon>Caudoviricetes</taxon>
        <taxon>Pantevenvirales</taxon>
        <taxon>Straboviridae</taxon>
        <taxon>Pseudotevenvirus</taxon>
        <taxon>Pseudotevenvirus miller</taxon>
    </lineage>
</organism>
<proteinExistence type="predicted"/>
<sequence>MKKIILATSIFLCSFSGHATTDPLGKFIEELPAVKSTLPLQQATVIKKAPANAPAYVKELDEITPKQKKVLEYAFRVGNDYDLKTAKPVETEKSKRLGYHLAAIAWIESRACENTGKGKKGHHAYGCWQVTVNSASARMDKSYSKRVVINKLESLRGGSKFAIHELEYWLDYHKGDLKKALASYNAGFKYTKKEAREYARMVNHTAKLLEEKQII</sequence>
<evidence type="ECO:0000313" key="3">
    <source>
        <dbReference type="Proteomes" id="UP000201263"/>
    </source>
</evidence>
<dbReference type="GeneID" id="22113624"/>
<protein>
    <recommendedName>
        <fullName evidence="1">Transglycosylase SLT domain-containing protein</fullName>
    </recommendedName>
</protein>
<keyword evidence="3" id="KW-1185">Reference proteome</keyword>
<dbReference type="Gene3D" id="1.10.530.10">
    <property type="match status" value="1"/>
</dbReference>
<dbReference type="InterPro" id="IPR023346">
    <property type="entry name" value="Lysozyme-like_dom_sf"/>
</dbReference>